<proteinExistence type="predicted"/>
<accession>A0A814L0K5</accession>
<dbReference type="AlphaFoldDB" id="A0A814L0K5"/>
<dbReference type="EMBL" id="CAJNOC010005666">
    <property type="protein sequence ID" value="CAF1058599.1"/>
    <property type="molecule type" value="Genomic_DNA"/>
</dbReference>
<dbReference type="Proteomes" id="UP000663879">
    <property type="component" value="Unassembled WGS sequence"/>
</dbReference>
<name>A0A814L0K5_9BILA</name>
<feature type="non-terminal residue" evidence="1">
    <location>
        <position position="1"/>
    </location>
</feature>
<reference evidence="1" key="1">
    <citation type="submission" date="2021-02" db="EMBL/GenBank/DDBJ databases">
        <authorList>
            <person name="Nowell W R."/>
        </authorList>
    </citation>
    <scope>NUCLEOTIDE SEQUENCE</scope>
    <source>
        <strain evidence="1">Ploen Becks lab</strain>
    </source>
</reference>
<gene>
    <name evidence="1" type="ORF">OXX778_LOCUS19173</name>
</gene>
<evidence type="ECO:0000313" key="2">
    <source>
        <dbReference type="Proteomes" id="UP000663879"/>
    </source>
</evidence>
<organism evidence="1 2">
    <name type="scientific">Brachionus calyciflorus</name>
    <dbReference type="NCBI Taxonomy" id="104777"/>
    <lineage>
        <taxon>Eukaryota</taxon>
        <taxon>Metazoa</taxon>
        <taxon>Spiralia</taxon>
        <taxon>Gnathifera</taxon>
        <taxon>Rotifera</taxon>
        <taxon>Eurotatoria</taxon>
        <taxon>Monogononta</taxon>
        <taxon>Pseudotrocha</taxon>
        <taxon>Ploima</taxon>
        <taxon>Brachionidae</taxon>
        <taxon>Brachionus</taxon>
    </lineage>
</organism>
<evidence type="ECO:0000313" key="1">
    <source>
        <dbReference type="EMBL" id="CAF1058599.1"/>
    </source>
</evidence>
<protein>
    <submittedName>
        <fullName evidence="1">Uncharacterized protein</fullName>
    </submittedName>
</protein>
<comment type="caution">
    <text evidence="1">The sequence shown here is derived from an EMBL/GenBank/DDBJ whole genome shotgun (WGS) entry which is preliminary data.</text>
</comment>
<keyword evidence="2" id="KW-1185">Reference proteome</keyword>
<sequence length="119" mass="13586">DYEDMSNCLEDENSEYDEQVDAKNITTKENLSKAVKSVLLNNSIINTNFTSKKPDSTNPGFTDLPEIDSEVKEIFNVESCPNETDWTSSKKTTLYITVVLLKANITPDKMRFKRNLIEK</sequence>